<dbReference type="NCBIfam" id="TIGR02453">
    <property type="entry name" value="TIGR02453 family protein"/>
    <property type="match status" value="1"/>
</dbReference>
<sequence>MTKLTKLTNDIFSFLSALAVNNNRDWFLDNKKDYEQAKKEVNSFFQAVYDKISAKDHLGPIKIYRIYNDLRFAKDKPPYKTHFGLYFPRLQPHYRGGYYLHLSPEGSFVGGGFFNPEAKDLLRIRQEIAMEPEVFSQIMTSTPIVKYFKGQLFGDEVKTAPKGFSKDDPMIAYLRKKQFLLKRDFAPEAVLEDSFFEEVVASFLAIRPFYDFMTRALTTDLNGESLFD</sequence>
<comment type="caution">
    <text evidence="1">The sequence shown here is derived from an EMBL/GenBank/DDBJ whole genome shotgun (WGS) entry which is preliminary data.</text>
</comment>
<dbReference type="PANTHER" id="PTHR36452">
    <property type="entry name" value="CHROMOSOME 12, WHOLE GENOME SHOTGUN SEQUENCE"/>
    <property type="match status" value="1"/>
</dbReference>
<dbReference type="GeneID" id="85017948"/>
<reference evidence="1 2" key="1">
    <citation type="submission" date="2016-10" db="EMBL/GenBank/DDBJ databases">
        <authorList>
            <person name="Varghese N."/>
            <person name="Submissions S."/>
        </authorList>
    </citation>
    <scope>NUCLEOTIDE SEQUENCE [LARGE SCALE GENOMIC DNA]</scope>
    <source>
        <strain evidence="1 2">DSM 11449</strain>
    </source>
</reference>
<dbReference type="PANTHER" id="PTHR36452:SF1">
    <property type="entry name" value="DUF2461 DOMAIN-CONTAINING PROTEIN"/>
    <property type="match status" value="1"/>
</dbReference>
<gene>
    <name evidence="1" type="ORF">SAMN05444420_101178</name>
</gene>
<dbReference type="Proteomes" id="UP000182771">
    <property type="component" value="Unassembled WGS sequence"/>
</dbReference>
<protein>
    <submittedName>
        <fullName evidence="1">TIGR02453 family protein</fullName>
    </submittedName>
</protein>
<name>A0A1H2QKR3_9FLAO</name>
<proteinExistence type="predicted"/>
<evidence type="ECO:0000313" key="1">
    <source>
        <dbReference type="EMBL" id="SDW07458.1"/>
    </source>
</evidence>
<dbReference type="RefSeq" id="WP_016419484.1">
    <property type="nucleotide sequence ID" value="NZ_FNND01000001.1"/>
</dbReference>
<dbReference type="PIRSF" id="PIRSF028451">
    <property type="entry name" value="UCP028451"/>
    <property type="match status" value="1"/>
</dbReference>
<keyword evidence="2" id="KW-1185">Reference proteome</keyword>
<dbReference type="AlphaFoldDB" id="A0A1H2QKR3"/>
<evidence type="ECO:0000313" key="2">
    <source>
        <dbReference type="Proteomes" id="UP000182771"/>
    </source>
</evidence>
<dbReference type="EMBL" id="FNND01000001">
    <property type="protein sequence ID" value="SDW07458.1"/>
    <property type="molecule type" value="Genomic_DNA"/>
</dbReference>
<accession>A0A1H2QKR3</accession>
<organism evidence="1 2">
    <name type="scientific">Capnocytophaga granulosa</name>
    <dbReference type="NCBI Taxonomy" id="45242"/>
    <lineage>
        <taxon>Bacteria</taxon>
        <taxon>Pseudomonadati</taxon>
        <taxon>Bacteroidota</taxon>
        <taxon>Flavobacteriia</taxon>
        <taxon>Flavobacteriales</taxon>
        <taxon>Flavobacteriaceae</taxon>
        <taxon>Capnocytophaga</taxon>
    </lineage>
</organism>
<dbReference type="Pfam" id="PF09365">
    <property type="entry name" value="DUF2461"/>
    <property type="match status" value="1"/>
</dbReference>
<dbReference type="InterPro" id="IPR015996">
    <property type="entry name" value="UCP028451"/>
</dbReference>
<dbReference type="InterPro" id="IPR012808">
    <property type="entry name" value="CHP02453"/>
</dbReference>
<dbReference type="OrthoDB" id="9794241at2"/>